<evidence type="ECO:0000256" key="1">
    <source>
        <dbReference type="ARBA" id="ARBA00022737"/>
    </source>
</evidence>
<reference evidence="5 6" key="1">
    <citation type="journal article" date="2015" name="Genome Announc.">
        <title>Expanding the biotechnology potential of lactobacilli through comparative genomics of 213 strains and associated genera.</title>
        <authorList>
            <person name="Sun Z."/>
            <person name="Harris H.M."/>
            <person name="McCann A."/>
            <person name="Guo C."/>
            <person name="Argimon S."/>
            <person name="Zhang W."/>
            <person name="Yang X."/>
            <person name="Jeffery I.B."/>
            <person name="Cooney J.C."/>
            <person name="Kagawa T.F."/>
            <person name="Liu W."/>
            <person name="Song Y."/>
            <person name="Salvetti E."/>
            <person name="Wrobel A."/>
            <person name="Rasinkangas P."/>
            <person name="Parkhill J."/>
            <person name="Rea M.C."/>
            <person name="O'Sullivan O."/>
            <person name="Ritari J."/>
            <person name="Douillard F.P."/>
            <person name="Paul Ross R."/>
            <person name="Yang R."/>
            <person name="Briner A.E."/>
            <person name="Felis G.E."/>
            <person name="de Vos W.M."/>
            <person name="Barrangou R."/>
            <person name="Klaenhammer T.R."/>
            <person name="Caufield P.W."/>
            <person name="Cui Y."/>
            <person name="Zhang H."/>
            <person name="O'Toole P.W."/>
        </authorList>
    </citation>
    <scope>NUCLEOTIDE SEQUENCE [LARGE SCALE GENOMIC DNA]</scope>
    <source>
        <strain evidence="5 6">DSM 20515</strain>
    </source>
</reference>
<feature type="compositionally biased region" description="Polar residues" evidence="2">
    <location>
        <begin position="1246"/>
        <end position="1273"/>
    </location>
</feature>
<evidence type="ECO:0000256" key="3">
    <source>
        <dbReference type="SAM" id="SignalP"/>
    </source>
</evidence>
<dbReference type="Proteomes" id="UP000051845">
    <property type="component" value="Unassembled WGS sequence"/>
</dbReference>
<feature type="region of interest" description="Disordered" evidence="2">
    <location>
        <begin position="1164"/>
        <end position="1273"/>
    </location>
</feature>
<proteinExistence type="predicted"/>
<dbReference type="PATRIC" id="fig|1423733.4.peg.3346"/>
<gene>
    <name evidence="5" type="ORF">FC82_GL003221</name>
</gene>
<evidence type="ECO:0000259" key="4">
    <source>
        <dbReference type="Pfam" id="PF06458"/>
    </source>
</evidence>
<organism evidence="5 6">
    <name type="scientific">Secundilactobacillus collinoides DSM 20515 = JCM 1123</name>
    <dbReference type="NCBI Taxonomy" id="1423733"/>
    <lineage>
        <taxon>Bacteria</taxon>
        <taxon>Bacillati</taxon>
        <taxon>Bacillota</taxon>
        <taxon>Bacilli</taxon>
        <taxon>Lactobacillales</taxon>
        <taxon>Lactobacillaceae</taxon>
        <taxon>Secundilactobacillus</taxon>
    </lineage>
</organism>
<feature type="signal peptide" evidence="3">
    <location>
        <begin position="1"/>
        <end position="21"/>
    </location>
</feature>
<dbReference type="Gene3D" id="3.10.20.320">
    <property type="entry name" value="Putative peptidoglycan bound protein (lpxtg motif)"/>
    <property type="match status" value="1"/>
</dbReference>
<feature type="compositionally biased region" description="Polar residues" evidence="2">
    <location>
        <begin position="44"/>
        <end position="62"/>
    </location>
</feature>
<keyword evidence="3" id="KW-0732">Signal</keyword>
<sequence>MVAGIGVVAFGLVATTTPVHASVINDSATTMVTGASAGTAAVEDTSQADAETAASSGQTTTKETGDTADDTPVASSPAPVSEETAPAEVPQGTKETDTKARTEKTGIVSEDAAESPADDLAQTPKTKPTGETAAPADTAADTAQNVADTIAETTHVALSVAAEQSDVDTNTSATFDLGLVVAGINGQTDSQSLTVTIPTGLTLDEATLKSYAIDNTIPVYDGATGQLTYAFDKTFNGISTVKKYVFSTDASMPNGTVISVGATYVNGETVINAGEPATVTVHSSAKYGTTNQFVAVLQTNADGSVTNEAGAVTFDTSKAAPVAGDYVVYQFGVSAPKKVVGQAYFKPGSQIVIRYTLPAQMTYVGTLGNIGQLQVETQSDGGTYLYFTLAAPTLAEQDAATDNLIDNQFYVVTKLADDVAANTRLVTADMAQGTTINGDAWQSAHANSTVYTAADLASQVVPTEGTTYWLYNFSPKINDVNIGSSSATNIDPQVLPGDTITSTMILGTGIYDYTDAYVATMQKYSPEYQALTDYEFTYDADQNDLLDLQAFYVAKPTQYAQGGAVTGALQELPTFDVYVQYEGASDFETTPILTDVSDGMYSLDTLTDTTQYVDKLKFVWTKLVGGMLYGNLSFYSIPKPNVSGTSINDWSATIGGVASQSQLVNHFIRTTFTPDGATVVASLNDDFQADVGVDVVAESSHGTGEPINQATYNAYMAYMSRKTLEIVQPSENTQRVFNESLKFTNTVDGRTALGDNSLKVVVENNTASLMSISGVDSYVVLPKGITYTGSDTQVTVADADYLGTGATLLHIDWVKKDLAPKQQNSLLLPVTLASGLTQFDVQLYSYTTDADALAPGDVSETTASDVVKMTDTTDADNNTATTDVFFTTYSSATTKTDSLIGVQATAENKAGTVTTDDTLTVPVARGDQVTFGLQLRPTTDTALQDVVIIGTLPSVDDTAVLNTEDDRGTTAIVQLTGPVVLPASWENLAQVLYTTSTTPADSNAAWLSAESIGGDTGISFNDLTAFKIVFTSPISYLDGGAQQITIPAWVTMTSQAGQTAYISFSMTANGLAATEGTKAGLVVVDGVHQLVTPVPATLTIHYVDENGNTIGDVLTKTGYVGNGYQVTPGTIDGYTYVGIATESAPVDGVLTTPSTTVTLQYQAIRNPNGGGNGGVPTAPSQPTEQPQTVTDPETPVVPTVNTVSTGGSDDVSVTSQATTDTDRTNTTAHGNTQTAETGQIDLETPTAVTNGGARQSAQTPQNGAKTLPQTDEQNGASVKALGLVGLMTLLLGMLPWKKQE</sequence>
<dbReference type="STRING" id="33960.TY91_06485"/>
<accession>A0A0R2B7E3</accession>
<evidence type="ECO:0000313" key="6">
    <source>
        <dbReference type="Proteomes" id="UP000051845"/>
    </source>
</evidence>
<feature type="compositionally biased region" description="Low complexity" evidence="2">
    <location>
        <begin position="1181"/>
        <end position="1205"/>
    </location>
</feature>
<dbReference type="EMBL" id="AYYR01000074">
    <property type="protein sequence ID" value="KRM74562.1"/>
    <property type="molecule type" value="Genomic_DNA"/>
</dbReference>
<dbReference type="InterPro" id="IPR009459">
    <property type="entry name" value="MucBP_dom"/>
</dbReference>
<evidence type="ECO:0000313" key="5">
    <source>
        <dbReference type="EMBL" id="KRM74562.1"/>
    </source>
</evidence>
<feature type="chain" id="PRO_5006415214" description="MucBP domain-containing protein" evidence="3">
    <location>
        <begin position="22"/>
        <end position="1300"/>
    </location>
</feature>
<protein>
    <recommendedName>
        <fullName evidence="4">MucBP domain-containing protein</fullName>
    </recommendedName>
</protein>
<name>A0A0R2B7E3_SECCO</name>
<dbReference type="Pfam" id="PF06458">
    <property type="entry name" value="MucBP"/>
    <property type="match status" value="1"/>
</dbReference>
<comment type="caution">
    <text evidence="5">The sequence shown here is derived from an EMBL/GenBank/DDBJ whole genome shotgun (WGS) entry which is preliminary data.</text>
</comment>
<feature type="domain" description="MucBP" evidence="4">
    <location>
        <begin position="1098"/>
        <end position="1162"/>
    </location>
</feature>
<feature type="region of interest" description="Disordered" evidence="2">
    <location>
        <begin position="42"/>
        <end position="139"/>
    </location>
</feature>
<feature type="compositionally biased region" description="Basic and acidic residues" evidence="2">
    <location>
        <begin position="94"/>
        <end position="104"/>
    </location>
</feature>
<keyword evidence="1" id="KW-0677">Repeat</keyword>
<feature type="compositionally biased region" description="Polar residues" evidence="2">
    <location>
        <begin position="1228"/>
        <end position="1237"/>
    </location>
</feature>
<evidence type="ECO:0000256" key="2">
    <source>
        <dbReference type="SAM" id="MobiDB-lite"/>
    </source>
</evidence>